<feature type="compositionally biased region" description="Low complexity" evidence="4">
    <location>
        <begin position="1"/>
        <end position="10"/>
    </location>
</feature>
<comment type="caution">
    <text evidence="6">The sequence shown here is derived from an EMBL/GenBank/DDBJ whole genome shotgun (WGS) entry which is preliminary data.</text>
</comment>
<dbReference type="AlphaFoldDB" id="A0A9W8DK73"/>
<feature type="compositionally biased region" description="Low complexity" evidence="4">
    <location>
        <begin position="580"/>
        <end position="592"/>
    </location>
</feature>
<dbReference type="SMART" id="SM00249">
    <property type="entry name" value="PHD"/>
    <property type="match status" value="1"/>
</dbReference>
<feature type="compositionally biased region" description="Acidic residues" evidence="4">
    <location>
        <begin position="57"/>
        <end position="74"/>
    </location>
</feature>
<dbReference type="InterPro" id="IPR001965">
    <property type="entry name" value="Znf_PHD"/>
</dbReference>
<dbReference type="PANTHER" id="PTHR47793:SF1">
    <property type="entry name" value="HISTONE DEACETYLASE COMPLEX SUBUNIT CTI6"/>
    <property type="match status" value="1"/>
</dbReference>
<feature type="region of interest" description="Disordered" evidence="4">
    <location>
        <begin position="180"/>
        <end position="249"/>
    </location>
</feature>
<feature type="compositionally biased region" description="Basic and acidic residues" evidence="4">
    <location>
        <begin position="86"/>
        <end position="110"/>
    </location>
</feature>
<dbReference type="GO" id="GO:0008270">
    <property type="term" value="F:zinc ion binding"/>
    <property type="evidence" value="ECO:0007669"/>
    <property type="project" value="UniProtKB-KW"/>
</dbReference>
<feature type="region of interest" description="Disordered" evidence="4">
    <location>
        <begin position="820"/>
        <end position="906"/>
    </location>
</feature>
<dbReference type="InterPro" id="IPR013083">
    <property type="entry name" value="Znf_RING/FYVE/PHD"/>
</dbReference>
<dbReference type="GO" id="GO:0070210">
    <property type="term" value="C:Rpd3L-Expanded complex"/>
    <property type="evidence" value="ECO:0007669"/>
    <property type="project" value="TreeGrafter"/>
</dbReference>
<feature type="compositionally biased region" description="Polar residues" evidence="4">
    <location>
        <begin position="348"/>
        <end position="362"/>
    </location>
</feature>
<dbReference type="InterPro" id="IPR019786">
    <property type="entry name" value="Zinc_finger_PHD-type_CS"/>
</dbReference>
<feature type="compositionally biased region" description="Polar residues" evidence="4">
    <location>
        <begin position="863"/>
        <end position="872"/>
    </location>
</feature>
<evidence type="ECO:0000256" key="2">
    <source>
        <dbReference type="ARBA" id="ARBA00022771"/>
    </source>
</evidence>
<name>A0A9W8DK73_9FUNG</name>
<dbReference type="GO" id="GO:0033698">
    <property type="term" value="C:Rpd3L complex"/>
    <property type="evidence" value="ECO:0007669"/>
    <property type="project" value="TreeGrafter"/>
</dbReference>
<dbReference type="Proteomes" id="UP001150538">
    <property type="component" value="Unassembled WGS sequence"/>
</dbReference>
<feature type="region of interest" description="Disordered" evidence="4">
    <location>
        <begin position="751"/>
        <end position="776"/>
    </location>
</feature>
<dbReference type="PROSITE" id="PS01359">
    <property type="entry name" value="ZF_PHD_1"/>
    <property type="match status" value="1"/>
</dbReference>
<evidence type="ECO:0000313" key="6">
    <source>
        <dbReference type="EMBL" id="KAJ1911659.1"/>
    </source>
</evidence>
<feature type="region of interest" description="Disordered" evidence="4">
    <location>
        <begin position="270"/>
        <end position="362"/>
    </location>
</feature>
<organism evidence="6 7">
    <name type="scientific">Mycoemilia scoparia</name>
    <dbReference type="NCBI Taxonomy" id="417184"/>
    <lineage>
        <taxon>Eukaryota</taxon>
        <taxon>Fungi</taxon>
        <taxon>Fungi incertae sedis</taxon>
        <taxon>Zoopagomycota</taxon>
        <taxon>Kickxellomycotina</taxon>
        <taxon>Kickxellomycetes</taxon>
        <taxon>Kickxellales</taxon>
        <taxon>Kickxellaceae</taxon>
        <taxon>Mycoemilia</taxon>
    </lineage>
</organism>
<evidence type="ECO:0000256" key="1">
    <source>
        <dbReference type="ARBA" id="ARBA00022723"/>
    </source>
</evidence>
<dbReference type="Pfam" id="PF20826">
    <property type="entry name" value="PHD_5"/>
    <property type="match status" value="1"/>
</dbReference>
<evidence type="ECO:0000259" key="5">
    <source>
        <dbReference type="SMART" id="SM00249"/>
    </source>
</evidence>
<feature type="region of interest" description="Disordered" evidence="4">
    <location>
        <begin position="699"/>
        <end position="724"/>
    </location>
</feature>
<dbReference type="CDD" id="cd15550">
    <property type="entry name" value="PHD_MLL5"/>
    <property type="match status" value="1"/>
</dbReference>
<feature type="region of interest" description="Disordered" evidence="4">
    <location>
        <begin position="657"/>
        <end position="686"/>
    </location>
</feature>
<keyword evidence="3" id="KW-0862">Zinc</keyword>
<gene>
    <name evidence="6" type="primary">CTI6</name>
    <name evidence="6" type="ORF">H4219_005867</name>
</gene>
<feature type="domain" description="Zinc finger PHD-type" evidence="5">
    <location>
        <begin position="132"/>
        <end position="177"/>
    </location>
</feature>
<dbReference type="GO" id="GO:0061188">
    <property type="term" value="P:negative regulation of rDNA heterochromatin formation"/>
    <property type="evidence" value="ECO:0007669"/>
    <property type="project" value="TreeGrafter"/>
</dbReference>
<dbReference type="PANTHER" id="PTHR47793">
    <property type="entry name" value="HISTONE DEACETYLASE COMPLEX SUBUNIT CTI6"/>
    <property type="match status" value="1"/>
</dbReference>
<dbReference type="Gene3D" id="3.30.40.10">
    <property type="entry name" value="Zinc/RING finger domain, C3HC4 (zinc finger)"/>
    <property type="match status" value="1"/>
</dbReference>
<evidence type="ECO:0000313" key="7">
    <source>
        <dbReference type="Proteomes" id="UP001150538"/>
    </source>
</evidence>
<protein>
    <submittedName>
        <fullName evidence="6">Histone deacetylase complex subunit</fullName>
    </submittedName>
</protein>
<feature type="compositionally biased region" description="Basic residues" evidence="4">
    <location>
        <begin position="311"/>
        <end position="338"/>
    </location>
</feature>
<keyword evidence="1" id="KW-0479">Metal-binding</keyword>
<evidence type="ECO:0000256" key="4">
    <source>
        <dbReference type="SAM" id="MobiDB-lite"/>
    </source>
</evidence>
<feature type="region of interest" description="Disordered" evidence="4">
    <location>
        <begin position="1"/>
        <end position="127"/>
    </location>
</feature>
<feature type="compositionally biased region" description="Polar residues" evidence="4">
    <location>
        <begin position="270"/>
        <end position="279"/>
    </location>
</feature>
<keyword evidence="2" id="KW-0863">Zinc-finger</keyword>
<feature type="compositionally biased region" description="Polar residues" evidence="4">
    <location>
        <begin position="667"/>
        <end position="677"/>
    </location>
</feature>
<feature type="compositionally biased region" description="Basic and acidic residues" evidence="4">
    <location>
        <begin position="237"/>
        <end position="249"/>
    </location>
</feature>
<dbReference type="OrthoDB" id="418595at2759"/>
<dbReference type="SUPFAM" id="SSF57903">
    <property type="entry name" value="FYVE/PHD zinc finger"/>
    <property type="match status" value="1"/>
</dbReference>
<feature type="compositionally biased region" description="Acidic residues" evidence="4">
    <location>
        <begin position="111"/>
        <end position="127"/>
    </location>
</feature>
<dbReference type="InterPro" id="IPR053051">
    <property type="entry name" value="HDAC_complex_subunit"/>
</dbReference>
<proteinExistence type="predicted"/>
<dbReference type="InterPro" id="IPR011011">
    <property type="entry name" value="Znf_FYVE_PHD"/>
</dbReference>
<sequence length="928" mass="101919">MVLYNGIIAPRPRPGKRRAKKLQNPDGAWKPRGHHPYKPRSPGASKYSVDLRHQDDNDNMDIEPNEYEYEDASDHDDNVSNSGSHGSKDKERGRRTRKDYDDYKDDHVDHVEEEDQVEEYDEDEDEDDGVVRCLCKNKKDYELMIQCEQCQIWQHTVCMGILDEDMIPDKYYCEECHPHDHPYIDSKPQSQVLKETQRTTRRSMGNSIVNNDSPGDKRQQPSTPRSEKSQSKTPRTKTKEEKKIDMSVDIHMSEANDVVAAMLGTPVKKSFTSRSSANRTADKVQDVFVSPSAPASNSGDIDDNIDPIRSPSKRGRGKGTKSARGKGRGGKRGRRNSIGHRGGAPSIAGQSEGSNSEILSNYNGETADTKSIIGENKMILNSLPTTVEVANDDIETKSNLSEIRMAYAGNMTPVKGSASETHTPANIPTDVLLGASYSRDGTRQNTPTVNHSRPPSVATVNSIDPIINNWSLLQQHNQHLDKTQLMATNEDGQPLYTSCEPTSCRINYPDPDSSISDFTRRAKQMLDWVGRVQSDYIRDQSRWNKALELYHERNGEPHPADIVSTRDSTAQHSPKGEKPTVTTSNTTNITNTVPFPKAPPSEASTEPLDPSEWPNDSAGDQNLLTLCESNGAIQVGQSQSQPSTPVLRATGLTKIAKEFGQSPGKKATSSPSQNNKRPTPIRNRASRAQTLSFPFAAVNNREDHGNSGSSGGDNKSAAAAPPPLLPGLNLTLPYTQFSTNTTTTTTIAVTTSSRNTSNGDHQDSELVTRSAPSSPGPERFNSFGHLNGNCGGGKTSNISATSFQLGKNLHRHMLLKQQQNCSNYHRRHTSNSSGGGGNNSNNNGNGIQRYKTGLGALKENESTDQPCSSKSPSYDKGKERTGVEQDDDDDGQEDVDEDCNNGSSTQDTLSMIESLVCRLIKFQETYAT</sequence>
<feature type="region of interest" description="Disordered" evidence="4">
    <location>
        <begin position="554"/>
        <end position="622"/>
    </location>
</feature>
<feature type="compositionally biased region" description="Basic and acidic residues" evidence="4">
    <location>
        <begin position="214"/>
        <end position="230"/>
    </location>
</feature>
<feature type="compositionally biased region" description="Polar residues" evidence="4">
    <location>
        <begin position="202"/>
        <end position="213"/>
    </location>
</feature>
<dbReference type="EMBL" id="JANBPU010000424">
    <property type="protein sequence ID" value="KAJ1911659.1"/>
    <property type="molecule type" value="Genomic_DNA"/>
</dbReference>
<dbReference type="GO" id="GO:0061186">
    <property type="term" value="P:negative regulation of silent mating-type cassette heterochromatin formation"/>
    <property type="evidence" value="ECO:0007669"/>
    <property type="project" value="TreeGrafter"/>
</dbReference>
<feature type="compositionally biased region" description="Acidic residues" evidence="4">
    <location>
        <begin position="884"/>
        <end position="899"/>
    </location>
</feature>
<evidence type="ECO:0000256" key="3">
    <source>
        <dbReference type="ARBA" id="ARBA00022833"/>
    </source>
</evidence>
<reference evidence="6" key="1">
    <citation type="submission" date="2022-07" db="EMBL/GenBank/DDBJ databases">
        <title>Phylogenomic reconstructions and comparative analyses of Kickxellomycotina fungi.</title>
        <authorList>
            <person name="Reynolds N.K."/>
            <person name="Stajich J.E."/>
            <person name="Barry K."/>
            <person name="Grigoriev I.V."/>
            <person name="Crous P."/>
            <person name="Smith M.E."/>
        </authorList>
    </citation>
    <scope>NUCLEOTIDE SEQUENCE</scope>
    <source>
        <strain evidence="6">NBRC 100468</strain>
    </source>
</reference>
<keyword evidence="7" id="KW-1185">Reference proteome</keyword>
<accession>A0A9W8DK73</accession>
<feature type="compositionally biased region" description="Basic and acidic residues" evidence="4">
    <location>
        <begin position="873"/>
        <end position="883"/>
    </location>
</feature>